<keyword evidence="2" id="KW-1185">Reference proteome</keyword>
<comment type="caution">
    <text evidence="1">The sequence shown here is derived from an EMBL/GenBank/DDBJ whole genome shotgun (WGS) entry which is preliminary data.</text>
</comment>
<organism evidence="1 2">
    <name type="scientific">Trichonephila clavata</name>
    <name type="common">Joro spider</name>
    <name type="synonym">Nephila clavata</name>
    <dbReference type="NCBI Taxonomy" id="2740835"/>
    <lineage>
        <taxon>Eukaryota</taxon>
        <taxon>Metazoa</taxon>
        <taxon>Ecdysozoa</taxon>
        <taxon>Arthropoda</taxon>
        <taxon>Chelicerata</taxon>
        <taxon>Arachnida</taxon>
        <taxon>Araneae</taxon>
        <taxon>Araneomorphae</taxon>
        <taxon>Entelegynae</taxon>
        <taxon>Araneoidea</taxon>
        <taxon>Nephilidae</taxon>
        <taxon>Trichonephila</taxon>
    </lineage>
</organism>
<dbReference type="EMBL" id="BMAO01022356">
    <property type="protein sequence ID" value="GFQ81415.1"/>
    <property type="molecule type" value="Genomic_DNA"/>
</dbReference>
<reference evidence="1" key="1">
    <citation type="submission" date="2020-07" db="EMBL/GenBank/DDBJ databases">
        <title>Multicomponent nature underlies the extraordinary mechanical properties of spider dragline silk.</title>
        <authorList>
            <person name="Kono N."/>
            <person name="Nakamura H."/>
            <person name="Mori M."/>
            <person name="Yoshida Y."/>
            <person name="Ohtoshi R."/>
            <person name="Malay A.D."/>
            <person name="Moran D.A.P."/>
            <person name="Tomita M."/>
            <person name="Numata K."/>
            <person name="Arakawa K."/>
        </authorList>
    </citation>
    <scope>NUCLEOTIDE SEQUENCE</scope>
</reference>
<evidence type="ECO:0000313" key="2">
    <source>
        <dbReference type="Proteomes" id="UP000887116"/>
    </source>
</evidence>
<gene>
    <name evidence="1" type="ORF">TNCT_71071</name>
</gene>
<dbReference type="AlphaFoldDB" id="A0A8X6FIC2"/>
<evidence type="ECO:0000313" key="1">
    <source>
        <dbReference type="EMBL" id="GFQ81415.1"/>
    </source>
</evidence>
<dbReference type="OrthoDB" id="10336623at2759"/>
<accession>A0A8X6FIC2</accession>
<proteinExistence type="predicted"/>
<name>A0A8X6FIC2_TRICU</name>
<sequence>MEEYKHSRDEMCLEASNVRDVSQEVCLQNRKIGSSDSEAQNGIPVQEDMRDRFSCVTKYLLLMSLDDCSIYSRLPFMHELEDIEFFGIYEVTNLLALCLFREDFNRILERRSEINTESEMDHAQFLLSRCVLLCREPTYPRFVLTVAFLSNVVVLDVDDLECFRVAYIAEFCLNVLYRRIFWKIFRSREDYQKLRIFCHEFYKQFDLCSAITELRKAPFYVTWQKLIQGCIEDPKIIFPFEESEIEMFCNARQVMNNMECKPEMAWKIENTYFSSLGLRKMQSLCQFCGTKCHNYLTYVSSFISKKLKN</sequence>
<protein>
    <submittedName>
        <fullName evidence="1">Uncharacterized protein</fullName>
    </submittedName>
</protein>
<dbReference type="Proteomes" id="UP000887116">
    <property type="component" value="Unassembled WGS sequence"/>
</dbReference>